<dbReference type="AlphaFoldDB" id="A0A814WQV6"/>
<gene>
    <name evidence="3" type="ORF">RFH988_LOCUS24817</name>
</gene>
<dbReference type="InterPro" id="IPR002110">
    <property type="entry name" value="Ankyrin_rpt"/>
</dbReference>
<dbReference type="PROSITE" id="PS50088">
    <property type="entry name" value="ANK_REPEAT"/>
    <property type="match status" value="1"/>
</dbReference>
<organism evidence="3 4">
    <name type="scientific">Rotaria sordida</name>
    <dbReference type="NCBI Taxonomy" id="392033"/>
    <lineage>
        <taxon>Eukaryota</taxon>
        <taxon>Metazoa</taxon>
        <taxon>Spiralia</taxon>
        <taxon>Gnathifera</taxon>
        <taxon>Rotifera</taxon>
        <taxon>Eurotatoria</taxon>
        <taxon>Bdelloidea</taxon>
        <taxon>Philodinida</taxon>
        <taxon>Philodinidae</taxon>
        <taxon>Rotaria</taxon>
    </lineage>
</organism>
<dbReference type="Pfam" id="PF13857">
    <property type="entry name" value="Ank_5"/>
    <property type="match status" value="1"/>
</dbReference>
<evidence type="ECO:0000313" key="4">
    <source>
        <dbReference type="Proteomes" id="UP000663882"/>
    </source>
</evidence>
<keyword evidence="2" id="KW-0472">Membrane</keyword>
<name>A0A814WQV6_9BILA</name>
<keyword evidence="2" id="KW-0812">Transmembrane</keyword>
<feature type="transmembrane region" description="Helical" evidence="2">
    <location>
        <begin position="397"/>
        <end position="420"/>
    </location>
</feature>
<protein>
    <submittedName>
        <fullName evidence="3">Uncharacterized protein</fullName>
    </submittedName>
</protein>
<keyword evidence="2" id="KW-1133">Transmembrane helix</keyword>
<dbReference type="EMBL" id="CAJNOO010001837">
    <property type="protein sequence ID" value="CAF1204988.1"/>
    <property type="molecule type" value="Genomic_DNA"/>
</dbReference>
<accession>A0A814WQV6</accession>
<evidence type="ECO:0000256" key="2">
    <source>
        <dbReference type="SAM" id="Phobius"/>
    </source>
</evidence>
<dbReference type="Gene3D" id="1.25.40.20">
    <property type="entry name" value="Ankyrin repeat-containing domain"/>
    <property type="match status" value="1"/>
</dbReference>
<dbReference type="SUPFAM" id="SSF48403">
    <property type="entry name" value="Ankyrin repeat"/>
    <property type="match status" value="1"/>
</dbReference>
<proteinExistence type="predicted"/>
<dbReference type="Proteomes" id="UP000663882">
    <property type="component" value="Unassembled WGS sequence"/>
</dbReference>
<dbReference type="InterPro" id="IPR036770">
    <property type="entry name" value="Ankyrin_rpt-contain_sf"/>
</dbReference>
<keyword evidence="1" id="KW-0040">ANK repeat</keyword>
<evidence type="ECO:0000313" key="3">
    <source>
        <dbReference type="EMBL" id="CAF1204988.1"/>
    </source>
</evidence>
<evidence type="ECO:0000256" key="1">
    <source>
        <dbReference type="PROSITE-ProRule" id="PRU00023"/>
    </source>
</evidence>
<reference evidence="3" key="1">
    <citation type="submission" date="2021-02" db="EMBL/GenBank/DDBJ databases">
        <authorList>
            <person name="Nowell W R."/>
        </authorList>
    </citation>
    <scope>NUCLEOTIDE SEQUENCE</scope>
</reference>
<sequence>MTRDCNSKETINEDADANEINQFEETSLGKSTALHAASYYGHHQAVEILLAFQADSTLRNFAGLTAYEEASTRDVVCAFRRYRMIDNTSNNRFSQVNSNLEWISYNPDMIKQASHYDKWLATGCNSMEFTIEDSIHFYLKVKEELKNDPDIDEVEKLFREAINRHDPRLIVKAYTLETRFYQVLNRDLAATSAHMLNQKFIFDAEIQPFWQSYGRIAAIIARHPDLHGYGIEGSFYRGMTLSIDDLLQYTDGVRILTKTFASCSHDSSVAEESLTLSLTARVTSVSIKRQYNLHQMMSEQAQSNRNDAILYINGQQSNDPFSRNVESRFSPSTNVTLSSQLLSELIDCHKKRLRKQLIYVLTIFGIFGLIGLILFGISYAVPKCEDYVREYSRTGTVLFVLGLTFAGSILLMFPLIICVWSCQMSKQWSDFNDNINREQVIVWRFDGEEWIRYLNYIHGPDRQWTDLAPLSSFCCRRESYERLLNRQYGHIVLYGNGFIIDELHFISFRMYSLLGIELANFGEYPTILGLRFHTFLKAGKNSRNVYFDLFAPSSVTQEQLLTIAQSYNRNISGYGGLNTALGGLQLATSVIQLAR</sequence>
<dbReference type="OrthoDB" id="10047843at2759"/>
<feature type="repeat" description="ANK" evidence="1">
    <location>
        <begin position="29"/>
        <end position="61"/>
    </location>
</feature>
<feature type="transmembrane region" description="Helical" evidence="2">
    <location>
        <begin position="357"/>
        <end position="377"/>
    </location>
</feature>
<comment type="caution">
    <text evidence="3">The sequence shown here is derived from an EMBL/GenBank/DDBJ whole genome shotgun (WGS) entry which is preliminary data.</text>
</comment>